<dbReference type="Gene3D" id="3.90.1570.10">
    <property type="entry name" value="tt1808, chain A"/>
    <property type="match status" value="1"/>
</dbReference>
<keyword evidence="2" id="KW-0378">Hydrolase</keyword>
<dbReference type="Pfam" id="PF05685">
    <property type="entry name" value="Uma2"/>
    <property type="match status" value="1"/>
</dbReference>
<sequence>MTVISDLDRLHSQLSKLEDMFPGYLTEIVEGSIVMNPVRPFHGRTIRRVSADLETQLAPVWELVSDVAFPFDDANEFCPDIAVIPAEAEDENRGAYSPDLIEFVAEVVSPESVRRDYEIKPRWYASRGIANYLILDPLKGHAVTMWNPGPDGYRGRDTIPYGPDLTVDSPLGKLTIPTAHLPIDRKARPQP</sequence>
<protein>
    <submittedName>
        <fullName evidence="2">Uma2 family endonuclease</fullName>
    </submittedName>
</protein>
<organism evidence="2 3">
    <name type="scientific">Streptomyces longisporus</name>
    <dbReference type="NCBI Taxonomy" id="1948"/>
    <lineage>
        <taxon>Bacteria</taxon>
        <taxon>Bacillati</taxon>
        <taxon>Actinomycetota</taxon>
        <taxon>Actinomycetes</taxon>
        <taxon>Kitasatosporales</taxon>
        <taxon>Streptomycetaceae</taxon>
        <taxon>Streptomyces</taxon>
    </lineage>
</organism>
<proteinExistence type="predicted"/>
<dbReference type="EMBL" id="BAAASG010000013">
    <property type="protein sequence ID" value="GAA2505518.1"/>
    <property type="molecule type" value="Genomic_DNA"/>
</dbReference>
<evidence type="ECO:0000313" key="2">
    <source>
        <dbReference type="EMBL" id="GAA2505518.1"/>
    </source>
</evidence>
<dbReference type="PANTHER" id="PTHR35400">
    <property type="entry name" value="SLR1083 PROTEIN"/>
    <property type="match status" value="1"/>
</dbReference>
<dbReference type="InterPro" id="IPR008538">
    <property type="entry name" value="Uma2"/>
</dbReference>
<dbReference type="Proteomes" id="UP001501777">
    <property type="component" value="Unassembled WGS sequence"/>
</dbReference>
<dbReference type="InterPro" id="IPR012296">
    <property type="entry name" value="Nuclease_put_TT1808"/>
</dbReference>
<accession>A0ABP6A368</accession>
<dbReference type="CDD" id="cd06260">
    <property type="entry name" value="DUF820-like"/>
    <property type="match status" value="1"/>
</dbReference>
<keyword evidence="2" id="KW-0540">Nuclease</keyword>
<evidence type="ECO:0000259" key="1">
    <source>
        <dbReference type="Pfam" id="PF05685"/>
    </source>
</evidence>
<dbReference type="SUPFAM" id="SSF52980">
    <property type="entry name" value="Restriction endonuclease-like"/>
    <property type="match status" value="1"/>
</dbReference>
<comment type="caution">
    <text evidence="2">The sequence shown here is derived from an EMBL/GenBank/DDBJ whole genome shotgun (WGS) entry which is preliminary data.</text>
</comment>
<name>A0ABP6A368_STRLO</name>
<gene>
    <name evidence="2" type="ORF">GCM10010276_57320</name>
</gene>
<evidence type="ECO:0000313" key="3">
    <source>
        <dbReference type="Proteomes" id="UP001501777"/>
    </source>
</evidence>
<keyword evidence="2" id="KW-0255">Endonuclease</keyword>
<dbReference type="InterPro" id="IPR011335">
    <property type="entry name" value="Restrct_endonuc-II-like"/>
</dbReference>
<keyword evidence="3" id="KW-1185">Reference proteome</keyword>
<dbReference type="PANTHER" id="PTHR35400:SF3">
    <property type="entry name" value="SLL1072 PROTEIN"/>
    <property type="match status" value="1"/>
</dbReference>
<dbReference type="GO" id="GO:0004519">
    <property type="term" value="F:endonuclease activity"/>
    <property type="evidence" value="ECO:0007669"/>
    <property type="project" value="UniProtKB-KW"/>
</dbReference>
<feature type="domain" description="Putative restriction endonuclease" evidence="1">
    <location>
        <begin position="16"/>
        <end position="176"/>
    </location>
</feature>
<reference evidence="3" key="1">
    <citation type="journal article" date="2019" name="Int. J. Syst. Evol. Microbiol.">
        <title>The Global Catalogue of Microorganisms (GCM) 10K type strain sequencing project: providing services to taxonomists for standard genome sequencing and annotation.</title>
        <authorList>
            <consortium name="The Broad Institute Genomics Platform"/>
            <consortium name="The Broad Institute Genome Sequencing Center for Infectious Disease"/>
            <person name="Wu L."/>
            <person name="Ma J."/>
        </authorList>
    </citation>
    <scope>NUCLEOTIDE SEQUENCE [LARGE SCALE GENOMIC DNA]</scope>
    <source>
        <strain evidence="3">JCM 4395</strain>
    </source>
</reference>